<proteinExistence type="predicted"/>
<dbReference type="GO" id="GO:0016787">
    <property type="term" value="F:hydrolase activity"/>
    <property type="evidence" value="ECO:0007669"/>
    <property type="project" value="UniProtKB-KW"/>
</dbReference>
<dbReference type="KEGG" id="rama:IDM48_04695"/>
<evidence type="ECO:0000313" key="3">
    <source>
        <dbReference type="EMBL" id="QNV40703.1"/>
    </source>
</evidence>
<dbReference type="InterPro" id="IPR050300">
    <property type="entry name" value="GDXG_lipolytic_enzyme"/>
</dbReference>
<dbReference type="Proteomes" id="UP000516421">
    <property type="component" value="Chromosome"/>
</dbReference>
<dbReference type="RefSeq" id="WP_190618302.1">
    <property type="nucleotide sequence ID" value="NZ_CP061538.1"/>
</dbReference>
<dbReference type="Gene3D" id="3.40.50.1820">
    <property type="entry name" value="alpha/beta hydrolase"/>
    <property type="match status" value="1"/>
</dbReference>
<keyword evidence="1 3" id="KW-0378">Hydrolase</keyword>
<gene>
    <name evidence="3" type="ORF">IDM48_04695</name>
</gene>
<name>A0A7H2BM07_9MICC</name>
<dbReference type="PANTHER" id="PTHR48081:SF13">
    <property type="entry name" value="ALPHA_BETA HYDROLASE"/>
    <property type="match status" value="1"/>
</dbReference>
<reference evidence="3 4" key="1">
    <citation type="submission" date="2020-09" db="EMBL/GenBank/DDBJ databases">
        <title>Investigation of environmental microbe.</title>
        <authorList>
            <person name="Ou Y."/>
            <person name="Kang Q."/>
        </authorList>
    </citation>
    <scope>NUCLEOTIDE SEQUENCE [LARGE SCALE GENOMIC DNA]</scope>
    <source>
        <strain evidence="3 4">KJZ-9</strain>
    </source>
</reference>
<dbReference type="InterPro" id="IPR049492">
    <property type="entry name" value="BD-FAE-like_dom"/>
</dbReference>
<dbReference type="InterPro" id="IPR029058">
    <property type="entry name" value="AB_hydrolase_fold"/>
</dbReference>
<keyword evidence="4" id="KW-1185">Reference proteome</keyword>
<accession>A0A7H2BM07</accession>
<dbReference type="Pfam" id="PF20434">
    <property type="entry name" value="BD-FAE"/>
    <property type="match status" value="1"/>
</dbReference>
<dbReference type="SUPFAM" id="SSF53474">
    <property type="entry name" value="alpha/beta-Hydrolases"/>
    <property type="match status" value="1"/>
</dbReference>
<evidence type="ECO:0000313" key="4">
    <source>
        <dbReference type="Proteomes" id="UP000516421"/>
    </source>
</evidence>
<evidence type="ECO:0000259" key="2">
    <source>
        <dbReference type="Pfam" id="PF20434"/>
    </source>
</evidence>
<feature type="domain" description="BD-FAE-like" evidence="2">
    <location>
        <begin position="20"/>
        <end position="248"/>
    </location>
</feature>
<evidence type="ECO:0000256" key="1">
    <source>
        <dbReference type="ARBA" id="ARBA00022801"/>
    </source>
</evidence>
<organism evidence="3 4">
    <name type="scientific">Rothia amarae</name>
    <dbReference type="NCBI Taxonomy" id="169480"/>
    <lineage>
        <taxon>Bacteria</taxon>
        <taxon>Bacillati</taxon>
        <taxon>Actinomycetota</taxon>
        <taxon>Actinomycetes</taxon>
        <taxon>Micrococcales</taxon>
        <taxon>Micrococcaceae</taxon>
        <taxon>Rothia</taxon>
    </lineage>
</organism>
<dbReference type="PANTHER" id="PTHR48081">
    <property type="entry name" value="AB HYDROLASE SUPERFAMILY PROTEIN C4A8.06C"/>
    <property type="match status" value="1"/>
</dbReference>
<dbReference type="EMBL" id="CP061538">
    <property type="protein sequence ID" value="QNV40703.1"/>
    <property type="molecule type" value="Genomic_DNA"/>
</dbReference>
<sequence length="295" mass="32107">MKSTTGFYTRGHLDAQSYTFYPANSSDPAPLVVYVHGGAWRYGSKDSLESSENGVHRLREFFSAAGFACASINYRLSSQAQFPAQIHDVKAAIAHFRKHATSFQIDPRKIVLVGGSAGGHLTMLAAATGTLGDSYYDGALTSGSAEVTCAVSIYGVSDLRTIYDDREICGFPRVHPEDDDAECLLLGSNFPAPAGSQAELNWSKAQPLDIISHASPAGARRCAPLYLLHGLGDTCVPHLQSSRVYETLQQRGIETELYLIPDAEHADLRCYTDESLHSMVRWVQQQLDSKGFSTP</sequence>
<protein>
    <submittedName>
        <fullName evidence="3">Alpha/beta hydrolase</fullName>
    </submittedName>
</protein>
<dbReference type="AlphaFoldDB" id="A0A7H2BM07"/>